<sequence>MFEVEIFHGNCQSSKYKIHNSRDFARYMTKYYDDLEAREWEEKKMENRILQLQYDREYKIFQRKKWDKEKERIRILKEKEEKEEKERMKKNDERLRKTNVSTNRF</sequence>
<organism evidence="2">
    <name type="scientific">viral metagenome</name>
    <dbReference type="NCBI Taxonomy" id="1070528"/>
    <lineage>
        <taxon>unclassified sequences</taxon>
        <taxon>metagenomes</taxon>
        <taxon>organismal metagenomes</taxon>
    </lineage>
</organism>
<evidence type="ECO:0000256" key="1">
    <source>
        <dbReference type="SAM" id="MobiDB-lite"/>
    </source>
</evidence>
<feature type="compositionally biased region" description="Basic and acidic residues" evidence="1">
    <location>
        <begin position="79"/>
        <end position="96"/>
    </location>
</feature>
<dbReference type="EMBL" id="MN740690">
    <property type="protein sequence ID" value="QHU07870.1"/>
    <property type="molecule type" value="Genomic_DNA"/>
</dbReference>
<evidence type="ECO:0000313" key="2">
    <source>
        <dbReference type="EMBL" id="QHU07870.1"/>
    </source>
</evidence>
<proteinExistence type="predicted"/>
<feature type="region of interest" description="Disordered" evidence="1">
    <location>
        <begin position="79"/>
        <end position="105"/>
    </location>
</feature>
<protein>
    <submittedName>
        <fullName evidence="2">Uncharacterized protein</fullName>
    </submittedName>
</protein>
<reference evidence="2" key="1">
    <citation type="journal article" date="2020" name="Nature">
        <title>Giant virus diversity and host interactions through global metagenomics.</title>
        <authorList>
            <person name="Schulz F."/>
            <person name="Roux S."/>
            <person name="Paez-Espino D."/>
            <person name="Jungbluth S."/>
            <person name="Walsh D.A."/>
            <person name="Denef V.J."/>
            <person name="McMahon K.D."/>
            <person name="Konstantinidis K.T."/>
            <person name="Eloe-Fadrosh E.A."/>
            <person name="Kyrpides N.C."/>
            <person name="Woyke T."/>
        </authorList>
    </citation>
    <scope>NUCLEOTIDE SEQUENCE</scope>
    <source>
        <strain evidence="2">GVMAG-S-1041349-163</strain>
    </source>
</reference>
<accession>A0A6C0JT42</accession>
<dbReference type="AlphaFoldDB" id="A0A6C0JT42"/>
<name>A0A6C0JT42_9ZZZZ</name>